<evidence type="ECO:0000313" key="4">
    <source>
        <dbReference type="Proteomes" id="UP000694580"/>
    </source>
</evidence>
<accession>A0AAY4BCZ6</accession>
<reference evidence="3 4" key="1">
    <citation type="submission" date="2020-06" db="EMBL/GenBank/DDBJ databases">
        <authorList>
            <consortium name="Wellcome Sanger Institute Data Sharing"/>
        </authorList>
    </citation>
    <scope>NUCLEOTIDE SEQUENCE [LARGE SCALE GENOMIC DNA]</scope>
</reference>
<dbReference type="GeneID" id="114785802"/>
<dbReference type="InterPro" id="IPR039146">
    <property type="entry name" value="GPANK1"/>
</dbReference>
<dbReference type="InterPro" id="IPR000467">
    <property type="entry name" value="G_patch_dom"/>
</dbReference>
<evidence type="ECO:0000256" key="1">
    <source>
        <dbReference type="SAM" id="MobiDB-lite"/>
    </source>
</evidence>
<dbReference type="Proteomes" id="UP000694580">
    <property type="component" value="Chromosome 3"/>
</dbReference>
<name>A0AAY4BCZ6_9TELE</name>
<dbReference type="Gene3D" id="1.25.40.20">
    <property type="entry name" value="Ankyrin repeat-containing domain"/>
    <property type="match status" value="1"/>
</dbReference>
<proteinExistence type="predicted"/>
<dbReference type="SUPFAM" id="SSF48403">
    <property type="entry name" value="Ankyrin repeat"/>
    <property type="match status" value="1"/>
</dbReference>
<dbReference type="RefSeq" id="XP_028828254.1">
    <property type="nucleotide sequence ID" value="XM_028972421.1"/>
</dbReference>
<dbReference type="Pfam" id="PF01585">
    <property type="entry name" value="G-patch"/>
    <property type="match status" value="1"/>
</dbReference>
<dbReference type="AlphaFoldDB" id="A0AAY4BCZ6"/>
<dbReference type="GeneTree" id="ENSGT00390000003292"/>
<dbReference type="Ensembl" id="ENSDCDT00010019903.1">
    <property type="protein sequence ID" value="ENSDCDP00010018814.1"/>
    <property type="gene ID" value="ENSDCDG00010008533.1"/>
</dbReference>
<dbReference type="PANTHER" id="PTHR20923:SF1">
    <property type="entry name" value="G PATCH DOMAIN AND ANKYRIN REPEAT-CONTAINING PROTEIN 1"/>
    <property type="match status" value="1"/>
</dbReference>
<dbReference type="SMART" id="SM00443">
    <property type="entry name" value="G_patch"/>
    <property type="match status" value="1"/>
</dbReference>
<dbReference type="Pfam" id="PF12796">
    <property type="entry name" value="Ank_2"/>
    <property type="match status" value="1"/>
</dbReference>
<feature type="domain" description="G-patch" evidence="2">
    <location>
        <begin position="237"/>
        <end position="283"/>
    </location>
</feature>
<feature type="compositionally biased region" description="Basic residues" evidence="1">
    <location>
        <begin position="62"/>
        <end position="71"/>
    </location>
</feature>
<reference evidence="3" key="3">
    <citation type="submission" date="2025-09" db="UniProtKB">
        <authorList>
            <consortium name="Ensembl"/>
        </authorList>
    </citation>
    <scope>IDENTIFICATION</scope>
</reference>
<sequence>MKRSIFFTRATKDDRRWIEDEKTKAERERARALSGEEAKNFYLTVTEDEGLSPELGLDETRKKRKRRKHGNLQRPRPADPQQSVTCERDSHRLLRCAQDGDVKTLEGLLGKGHVDVNFRDGFYWTAMMCASYAGRLDAVKVLLRRGAAWVGVVDTQGRDARDLADQAGHDAVVRELEEYGSPSQSAGSRAAHSVPDRQWCPACECHYTQSEACHRSSTLHQFSLARPPAAPQYCLPPSSAGYRMMLRSGWDPASGLGPGGEGRKQPVRTVLKRDQAGLGYGAAPSAKVTHFPAGDARAVQRLAKGRAERRAERGCTLTTKALKRKEQKDRNWERDFRSSFNIDL</sequence>
<feature type="region of interest" description="Disordered" evidence="1">
    <location>
        <begin position="53"/>
        <end position="86"/>
    </location>
</feature>
<protein>
    <recommendedName>
        <fullName evidence="2">G-patch domain-containing protein</fullName>
    </recommendedName>
</protein>
<reference evidence="3" key="2">
    <citation type="submission" date="2025-08" db="UniProtKB">
        <authorList>
            <consortium name="Ensembl"/>
        </authorList>
    </citation>
    <scope>IDENTIFICATION</scope>
</reference>
<dbReference type="InterPro" id="IPR036770">
    <property type="entry name" value="Ankyrin_rpt-contain_sf"/>
</dbReference>
<dbReference type="InterPro" id="IPR002110">
    <property type="entry name" value="Ankyrin_rpt"/>
</dbReference>
<gene>
    <name evidence="3" type="primary">GPANK1</name>
</gene>
<dbReference type="RefSeq" id="XP_028828255.1">
    <property type="nucleotide sequence ID" value="XM_028972422.1"/>
</dbReference>
<keyword evidence="4" id="KW-1185">Reference proteome</keyword>
<dbReference type="GO" id="GO:0003676">
    <property type="term" value="F:nucleic acid binding"/>
    <property type="evidence" value="ECO:0007669"/>
    <property type="project" value="InterPro"/>
</dbReference>
<dbReference type="PANTHER" id="PTHR20923">
    <property type="entry name" value="BAT4 PROTEIN-RELATED"/>
    <property type="match status" value="1"/>
</dbReference>
<dbReference type="PROSITE" id="PS50174">
    <property type="entry name" value="G_PATCH"/>
    <property type="match status" value="1"/>
</dbReference>
<evidence type="ECO:0000313" key="3">
    <source>
        <dbReference type="Ensembl" id="ENSDCDP00010018814.1"/>
    </source>
</evidence>
<organism evidence="3 4">
    <name type="scientific">Denticeps clupeoides</name>
    <name type="common">denticle herring</name>
    <dbReference type="NCBI Taxonomy" id="299321"/>
    <lineage>
        <taxon>Eukaryota</taxon>
        <taxon>Metazoa</taxon>
        <taxon>Chordata</taxon>
        <taxon>Craniata</taxon>
        <taxon>Vertebrata</taxon>
        <taxon>Euteleostomi</taxon>
        <taxon>Actinopterygii</taxon>
        <taxon>Neopterygii</taxon>
        <taxon>Teleostei</taxon>
        <taxon>Clupei</taxon>
        <taxon>Clupeiformes</taxon>
        <taxon>Denticipitoidei</taxon>
        <taxon>Denticipitidae</taxon>
        <taxon>Denticeps</taxon>
    </lineage>
</organism>
<evidence type="ECO:0000259" key="2">
    <source>
        <dbReference type="PROSITE" id="PS50174"/>
    </source>
</evidence>